<protein>
    <submittedName>
        <fullName evidence="2">Uncharacterized protein</fullName>
    </submittedName>
</protein>
<feature type="compositionally biased region" description="Low complexity" evidence="1">
    <location>
        <begin position="417"/>
        <end position="428"/>
    </location>
</feature>
<proteinExistence type="predicted"/>
<dbReference type="InterPro" id="IPR038883">
    <property type="entry name" value="AN11006-like"/>
</dbReference>
<feature type="region of interest" description="Disordered" evidence="1">
    <location>
        <begin position="398"/>
        <end position="537"/>
    </location>
</feature>
<reference evidence="2" key="1">
    <citation type="journal article" date="2020" name="Stud. Mycol.">
        <title>101 Dothideomycetes genomes: a test case for predicting lifestyles and emergence of pathogens.</title>
        <authorList>
            <person name="Haridas S."/>
            <person name="Albert R."/>
            <person name="Binder M."/>
            <person name="Bloem J."/>
            <person name="Labutti K."/>
            <person name="Salamov A."/>
            <person name="Andreopoulos B."/>
            <person name="Baker S."/>
            <person name="Barry K."/>
            <person name="Bills G."/>
            <person name="Bluhm B."/>
            <person name="Cannon C."/>
            <person name="Castanera R."/>
            <person name="Culley D."/>
            <person name="Daum C."/>
            <person name="Ezra D."/>
            <person name="Gonzalez J."/>
            <person name="Henrissat B."/>
            <person name="Kuo A."/>
            <person name="Liang C."/>
            <person name="Lipzen A."/>
            <person name="Lutzoni F."/>
            <person name="Magnuson J."/>
            <person name="Mondo S."/>
            <person name="Nolan M."/>
            <person name="Ohm R."/>
            <person name="Pangilinan J."/>
            <person name="Park H.-J."/>
            <person name="Ramirez L."/>
            <person name="Alfaro M."/>
            <person name="Sun H."/>
            <person name="Tritt A."/>
            <person name="Yoshinaga Y."/>
            <person name="Zwiers L.-H."/>
            <person name="Turgeon B."/>
            <person name="Goodwin S."/>
            <person name="Spatafora J."/>
            <person name="Crous P."/>
            <person name="Grigoriev I."/>
        </authorList>
    </citation>
    <scope>NUCLEOTIDE SEQUENCE</scope>
    <source>
        <strain evidence="2">CBS 269.34</strain>
    </source>
</reference>
<accession>A0A6A6R2J7</accession>
<evidence type="ECO:0000313" key="2">
    <source>
        <dbReference type="EMBL" id="KAF2498945.1"/>
    </source>
</evidence>
<keyword evidence="3" id="KW-1185">Reference proteome</keyword>
<sequence length="1018" mass="118020">MTFVFSTLPTRHCLVRPLSRSQQHIHQNVQSIRIFLLFTGSRRTANPRYVVSKSHILFRMLHFVFWLPSLQEKRPVALAQDGRHPTLPLSPLRNVEFLLNDVRLESARLLKFPSEISFLRFPSEVRNMIYGYILRELDPLWVITGARSRMKISGKTMNAIHAFYYSRATHYEATTFWMANNTFRILERLPHLPLYSTLTFISNVPGRDFITSLEIRNLGDIDLVEYRVFDYLTLALNMFTVSVYNLESFPNLDSICIDIEPLLLLSRQACGDTSDINFLRSLHDKKDPSDIRHLEETGWMDRNKILQSLIQLVKQLRLRRLRVKWVPLKTRSSTQRAIGAWPCARDLSSLYSWREEDIQISMEKYLEKQIQPCILWHGRLTKNQGWRGDENALIRHAQAQQHEEEQTPSVPEPMIISESSGELSSCSSVPGKEELEADTNITSGDSGRERIPDLPEPTIASESSGIQSNCSSVPEKEDLEADTSIVGSDRRGKRITSVAKPTTTSGSSDGPSACRKTKKENYEDHSSNTAGNYKGEQPLRPYQCQMWFPQKEVQTTSARSEALHCDAIEFCVGLEYITMGPRYFCLLVEKQFAHWTFEFKVERTLGLKLHPARVKIVTKHVHTTLPPGFGQTPSRFQDAYSRYPFVSNWHYIILHLAYCLCSKLKRPISAFTPIFNAGYVTTVTESPSIEFLYFPAEIRNLIYPYLLQEFHDVEIIVGADRRLKASGETNNTFKALNHCKEIHREASSFWMANNSFRLIERVSVYAILIHFTEHAIFDHRNVALGRFSTVVELLKRFTQLESLYIDVEPLHLFARLACEDIKKDDLCPVLEDHDWDDDSLSIPGNIRPMWKDWMQKNRFLQLLIQVAKQVHLKHLVIRWVDVENRSSTWETLGGWPCTELSILYLWRTRTIQHSLEEFLEGEIQPCVLGYGPGSCTERSRARSVKTLRRALYKRRRGRRLTCRYRRRLRQAREIPHPRLTTDSVMGTDIASKPEIGRGCLWRILREIYDRLHLEDIMI</sequence>
<dbReference type="OrthoDB" id="10620031at2759"/>
<name>A0A6A6R2J7_9PEZI</name>
<dbReference type="PANTHER" id="PTHR42085:SF1">
    <property type="entry name" value="F-BOX DOMAIN-CONTAINING PROTEIN"/>
    <property type="match status" value="1"/>
</dbReference>
<feature type="compositionally biased region" description="Polar residues" evidence="1">
    <location>
        <begin position="460"/>
        <end position="472"/>
    </location>
</feature>
<evidence type="ECO:0000256" key="1">
    <source>
        <dbReference type="SAM" id="MobiDB-lite"/>
    </source>
</evidence>
<gene>
    <name evidence="2" type="ORF">BU16DRAFT_536915</name>
</gene>
<evidence type="ECO:0000313" key="3">
    <source>
        <dbReference type="Proteomes" id="UP000799750"/>
    </source>
</evidence>
<dbReference type="Proteomes" id="UP000799750">
    <property type="component" value="Unassembled WGS sequence"/>
</dbReference>
<dbReference type="PANTHER" id="PTHR42085">
    <property type="entry name" value="F-BOX DOMAIN-CONTAINING PROTEIN"/>
    <property type="match status" value="1"/>
</dbReference>
<dbReference type="AlphaFoldDB" id="A0A6A6R2J7"/>
<feature type="compositionally biased region" description="Low complexity" evidence="1">
    <location>
        <begin position="501"/>
        <end position="512"/>
    </location>
</feature>
<organism evidence="2 3">
    <name type="scientific">Lophium mytilinum</name>
    <dbReference type="NCBI Taxonomy" id="390894"/>
    <lineage>
        <taxon>Eukaryota</taxon>
        <taxon>Fungi</taxon>
        <taxon>Dikarya</taxon>
        <taxon>Ascomycota</taxon>
        <taxon>Pezizomycotina</taxon>
        <taxon>Dothideomycetes</taxon>
        <taxon>Pleosporomycetidae</taxon>
        <taxon>Mytilinidiales</taxon>
        <taxon>Mytilinidiaceae</taxon>
        <taxon>Lophium</taxon>
    </lineage>
</organism>
<dbReference type="EMBL" id="MU004185">
    <property type="protein sequence ID" value="KAF2498945.1"/>
    <property type="molecule type" value="Genomic_DNA"/>
</dbReference>